<dbReference type="EMBL" id="JALIDZ010000006">
    <property type="protein sequence ID" value="MCT8973174.1"/>
    <property type="molecule type" value="Genomic_DNA"/>
</dbReference>
<reference evidence="1 2" key="1">
    <citation type="submission" date="2022-04" db="EMBL/GenBank/DDBJ databases">
        <authorList>
            <person name="Ye Y.-Q."/>
            <person name="Du Z.-J."/>
        </authorList>
    </citation>
    <scope>NUCLEOTIDE SEQUENCE [LARGE SCALE GENOMIC DNA]</scope>
    <source>
        <strain evidence="1 2">A6E488</strain>
    </source>
</reference>
<dbReference type="Pfam" id="PF12096">
    <property type="entry name" value="DUF3572"/>
    <property type="match status" value="1"/>
</dbReference>
<accession>A0AAW5R3J9</accession>
<proteinExistence type="predicted"/>
<protein>
    <submittedName>
        <fullName evidence="1">DUF3572 domain-containing protein</fullName>
    </submittedName>
</protein>
<name>A0AAW5R3J9_9HYPH</name>
<gene>
    <name evidence="1" type="ORF">MUB46_15025</name>
</gene>
<dbReference type="RefSeq" id="WP_261616753.1">
    <property type="nucleotide sequence ID" value="NZ_JALIDZ010000006.1"/>
</dbReference>
<dbReference type="Proteomes" id="UP001320898">
    <property type="component" value="Unassembled WGS sequence"/>
</dbReference>
<dbReference type="AlphaFoldDB" id="A0AAW5R3J9"/>
<dbReference type="InterPro" id="IPR021955">
    <property type="entry name" value="DUF3572"/>
</dbReference>
<sequence>MTNLNSREAAQAVAIEALSFLARDPDRVSGFLANAGIGPDRLRDVAREPGFLAAVLDYLLADEPLLLMFAEDSGISARSVPAARMALGEPDKMF</sequence>
<comment type="caution">
    <text evidence="1">The sequence shown here is derived from an EMBL/GenBank/DDBJ whole genome shotgun (WGS) entry which is preliminary data.</text>
</comment>
<organism evidence="1 2">
    <name type="scientific">Microbaculum marinisediminis</name>
    <dbReference type="NCBI Taxonomy" id="2931392"/>
    <lineage>
        <taxon>Bacteria</taxon>
        <taxon>Pseudomonadati</taxon>
        <taxon>Pseudomonadota</taxon>
        <taxon>Alphaproteobacteria</taxon>
        <taxon>Hyphomicrobiales</taxon>
        <taxon>Tepidamorphaceae</taxon>
        <taxon>Microbaculum</taxon>
    </lineage>
</organism>
<evidence type="ECO:0000313" key="2">
    <source>
        <dbReference type="Proteomes" id="UP001320898"/>
    </source>
</evidence>
<keyword evidence="2" id="KW-1185">Reference proteome</keyword>
<evidence type="ECO:0000313" key="1">
    <source>
        <dbReference type="EMBL" id="MCT8973174.1"/>
    </source>
</evidence>